<dbReference type="EMBL" id="LS483250">
    <property type="protein sequence ID" value="SQD78076.1"/>
    <property type="molecule type" value="Genomic_DNA"/>
</dbReference>
<dbReference type="InterPro" id="IPR017441">
    <property type="entry name" value="Protein_kinase_ATP_BS"/>
</dbReference>
<dbReference type="InterPro" id="IPR050216">
    <property type="entry name" value="LRR_domain-containing"/>
</dbReference>
<dbReference type="Proteomes" id="UP000250163">
    <property type="component" value="Chromosome MORIYA"/>
</dbReference>
<dbReference type="PROSITE" id="PS00107">
    <property type="entry name" value="PROTEIN_KINASE_ATP"/>
    <property type="match status" value="1"/>
</dbReference>
<feature type="binding site" evidence="3">
    <location>
        <position position="126"/>
    </location>
    <ligand>
        <name>ATP</name>
        <dbReference type="ChEBI" id="CHEBI:30616"/>
    </ligand>
</feature>
<dbReference type="SUPFAM" id="SSF52075">
    <property type="entry name" value="Outer arm dynein light chain 1"/>
    <property type="match status" value="1"/>
</dbReference>
<proteinExistence type="predicted"/>
<keyword evidence="3" id="KW-0067">ATP-binding</keyword>
<evidence type="ECO:0000256" key="3">
    <source>
        <dbReference type="PROSITE-ProRule" id="PRU10141"/>
    </source>
</evidence>
<keyword evidence="2" id="KW-0677">Repeat</keyword>
<keyword evidence="1" id="KW-0433">Leucine-rich repeat</keyword>
<evidence type="ECO:0000313" key="6">
    <source>
        <dbReference type="Proteomes" id="UP000250163"/>
    </source>
</evidence>
<keyword evidence="6" id="KW-1185">Reference proteome</keyword>
<evidence type="ECO:0000313" key="5">
    <source>
        <dbReference type="EMBL" id="SQD78076.1"/>
    </source>
</evidence>
<dbReference type="KEGG" id="mya:MORIYA_1598"/>
<dbReference type="InterPro" id="IPR032675">
    <property type="entry name" value="LRR_dom_sf"/>
</dbReference>
<dbReference type="PANTHER" id="PTHR48051:SF1">
    <property type="entry name" value="RAS SUPPRESSOR PROTEIN 1"/>
    <property type="match status" value="1"/>
</dbReference>
<name>A0A330LPE3_9GAMM</name>
<dbReference type="Pfam" id="PF00069">
    <property type="entry name" value="Pkinase"/>
    <property type="match status" value="1"/>
</dbReference>
<dbReference type="InterPro" id="IPR000719">
    <property type="entry name" value="Prot_kinase_dom"/>
</dbReference>
<evidence type="ECO:0000259" key="4">
    <source>
        <dbReference type="PROSITE" id="PS50011"/>
    </source>
</evidence>
<protein>
    <recommendedName>
        <fullName evidence="4">Protein kinase domain-containing protein</fullName>
    </recommendedName>
</protein>
<dbReference type="GO" id="GO:0004672">
    <property type="term" value="F:protein kinase activity"/>
    <property type="evidence" value="ECO:0007669"/>
    <property type="project" value="InterPro"/>
</dbReference>
<dbReference type="GO" id="GO:0005524">
    <property type="term" value="F:ATP binding"/>
    <property type="evidence" value="ECO:0007669"/>
    <property type="project" value="UniProtKB-UniRule"/>
</dbReference>
<dbReference type="GO" id="GO:0005737">
    <property type="term" value="C:cytoplasm"/>
    <property type="evidence" value="ECO:0007669"/>
    <property type="project" value="TreeGrafter"/>
</dbReference>
<organism evidence="5 6">
    <name type="scientific">Moritella yayanosii</name>
    <dbReference type="NCBI Taxonomy" id="69539"/>
    <lineage>
        <taxon>Bacteria</taxon>
        <taxon>Pseudomonadati</taxon>
        <taxon>Pseudomonadota</taxon>
        <taxon>Gammaproteobacteria</taxon>
        <taxon>Alteromonadales</taxon>
        <taxon>Moritellaceae</taxon>
        <taxon>Moritella</taxon>
    </lineage>
</organism>
<gene>
    <name evidence="5" type="ORF">MORIYA_1598</name>
</gene>
<dbReference type="Gene3D" id="1.10.510.10">
    <property type="entry name" value="Transferase(Phosphotransferase) domain 1"/>
    <property type="match status" value="1"/>
</dbReference>
<dbReference type="PANTHER" id="PTHR48051">
    <property type="match status" value="1"/>
</dbReference>
<dbReference type="Gene3D" id="3.80.10.10">
    <property type="entry name" value="Ribonuclease Inhibitor"/>
    <property type="match status" value="1"/>
</dbReference>
<dbReference type="SMART" id="SM00220">
    <property type="entry name" value="S_TKc"/>
    <property type="match status" value="1"/>
</dbReference>
<evidence type="ECO:0000256" key="2">
    <source>
        <dbReference type="ARBA" id="ARBA00022737"/>
    </source>
</evidence>
<dbReference type="SUPFAM" id="SSF56112">
    <property type="entry name" value="Protein kinase-like (PK-like)"/>
    <property type="match status" value="1"/>
</dbReference>
<evidence type="ECO:0000256" key="1">
    <source>
        <dbReference type="ARBA" id="ARBA00022614"/>
    </source>
</evidence>
<keyword evidence="3" id="KW-0547">Nucleotide-binding</keyword>
<dbReference type="PROSITE" id="PS50011">
    <property type="entry name" value="PROTEIN_KINASE_DOM"/>
    <property type="match status" value="1"/>
</dbReference>
<feature type="domain" description="Protein kinase" evidence="4">
    <location>
        <begin position="93"/>
        <end position="304"/>
    </location>
</feature>
<accession>A0A330LPE3</accession>
<dbReference type="AlphaFoldDB" id="A0A330LPE3"/>
<reference evidence="6" key="1">
    <citation type="submission" date="2018-05" db="EMBL/GenBank/DDBJ databases">
        <authorList>
            <person name="Cea G.-C."/>
            <person name="William W."/>
        </authorList>
    </citation>
    <scope>NUCLEOTIDE SEQUENCE [LARGE SCALE GENOMIC DNA]</scope>
    <source>
        <strain evidence="6">DB21MT 5</strain>
    </source>
</reference>
<dbReference type="Gene3D" id="3.30.200.20">
    <property type="entry name" value="Phosphorylase Kinase, domain 1"/>
    <property type="match status" value="1"/>
</dbReference>
<sequence length="304" mass="33551">MTDNRLEVLPDSLGERPRLQKLALAGNCLTELPQTMSQCHNLELVRISANRLTVCPEQLFGLPKLAWCAFSGNPFSQTNVSIDSVPQLASSSYTLQNVLGQGASGVISKAVWNEQQTQFPDEIAVKVFKGKVTSDGYPEDELQACLKIGNHPSLVQSLAQVKEDGYLALIMNLIPAHYANLGLPPCFNSCTRDTFPTDFSLSISQIDKIVTQMEDVFVHLHDNQVCHGDLYAHNTLFDVDANIIFGDFGAATMYHMLTDTQQAQVKQIEHRALLHFIDDLLSVCVEVDKGSEAFKRLTQLVATA</sequence>
<dbReference type="InterPro" id="IPR011009">
    <property type="entry name" value="Kinase-like_dom_sf"/>
</dbReference>